<dbReference type="Proteomes" id="UP000266841">
    <property type="component" value="Unassembled WGS sequence"/>
</dbReference>
<sequence>TLTAPSTKAASALRAAARYDASVRGSTPISAATSDRLTASHTINGVHASTAGLQEPGASHRWNLATTPRWISWALTSSFDVLRTLTRMGWSSSDGRAQGTGSLKPA</sequence>
<proteinExistence type="predicted"/>
<dbReference type="EMBL" id="AGNL01030929">
    <property type="protein sequence ID" value="EJK56641.1"/>
    <property type="molecule type" value="Genomic_DNA"/>
</dbReference>
<name>K0S6Y5_THAOC</name>
<comment type="caution">
    <text evidence="1">The sequence shown here is derived from an EMBL/GenBank/DDBJ whole genome shotgun (WGS) entry which is preliminary data.</text>
</comment>
<protein>
    <submittedName>
        <fullName evidence="1">Uncharacterized protein</fullName>
    </submittedName>
</protein>
<feature type="non-terminal residue" evidence="1">
    <location>
        <position position="1"/>
    </location>
</feature>
<keyword evidence="2" id="KW-1185">Reference proteome</keyword>
<accession>K0S6Y5</accession>
<dbReference type="AlphaFoldDB" id="K0S6Y5"/>
<evidence type="ECO:0000313" key="1">
    <source>
        <dbReference type="EMBL" id="EJK56641.1"/>
    </source>
</evidence>
<evidence type="ECO:0000313" key="2">
    <source>
        <dbReference type="Proteomes" id="UP000266841"/>
    </source>
</evidence>
<reference evidence="1 2" key="1">
    <citation type="journal article" date="2012" name="Genome Biol.">
        <title>Genome and low-iron response of an oceanic diatom adapted to chronic iron limitation.</title>
        <authorList>
            <person name="Lommer M."/>
            <person name="Specht M."/>
            <person name="Roy A.S."/>
            <person name="Kraemer L."/>
            <person name="Andreson R."/>
            <person name="Gutowska M.A."/>
            <person name="Wolf J."/>
            <person name="Bergner S.V."/>
            <person name="Schilhabel M.B."/>
            <person name="Klostermeier U.C."/>
            <person name="Beiko R.G."/>
            <person name="Rosenstiel P."/>
            <person name="Hippler M."/>
            <person name="Laroche J."/>
        </authorList>
    </citation>
    <scope>NUCLEOTIDE SEQUENCE [LARGE SCALE GENOMIC DNA]</scope>
    <source>
        <strain evidence="1 2">CCMP1005</strain>
    </source>
</reference>
<gene>
    <name evidence="1" type="ORF">THAOC_23433</name>
</gene>
<organism evidence="1 2">
    <name type="scientific">Thalassiosira oceanica</name>
    <name type="common">Marine diatom</name>
    <dbReference type="NCBI Taxonomy" id="159749"/>
    <lineage>
        <taxon>Eukaryota</taxon>
        <taxon>Sar</taxon>
        <taxon>Stramenopiles</taxon>
        <taxon>Ochrophyta</taxon>
        <taxon>Bacillariophyta</taxon>
        <taxon>Coscinodiscophyceae</taxon>
        <taxon>Thalassiosirophycidae</taxon>
        <taxon>Thalassiosirales</taxon>
        <taxon>Thalassiosiraceae</taxon>
        <taxon>Thalassiosira</taxon>
    </lineage>
</organism>